<gene>
    <name evidence="1" type="ORF">OXX778_LOCUS2427</name>
</gene>
<evidence type="ECO:0000313" key="1">
    <source>
        <dbReference type="EMBL" id="CAF0724632.1"/>
    </source>
</evidence>
<dbReference type="Proteomes" id="UP000663879">
    <property type="component" value="Unassembled WGS sequence"/>
</dbReference>
<name>A0A813MQ06_9BILA</name>
<protein>
    <recommendedName>
        <fullName evidence="3">ATP-dependent DNA helicase</fullName>
    </recommendedName>
</protein>
<proteinExistence type="predicted"/>
<reference evidence="1" key="1">
    <citation type="submission" date="2021-02" db="EMBL/GenBank/DDBJ databases">
        <authorList>
            <person name="Nowell W R."/>
        </authorList>
    </citation>
    <scope>NUCLEOTIDE SEQUENCE</scope>
    <source>
        <strain evidence="1">Ploen Becks lab</strain>
    </source>
</reference>
<comment type="caution">
    <text evidence="1">The sequence shown here is derived from an EMBL/GenBank/DDBJ whole genome shotgun (WGS) entry which is preliminary data.</text>
</comment>
<dbReference type="EMBL" id="CAJNOC010000189">
    <property type="protein sequence ID" value="CAF0724632.1"/>
    <property type="molecule type" value="Genomic_DNA"/>
</dbReference>
<evidence type="ECO:0008006" key="3">
    <source>
        <dbReference type="Google" id="ProtNLM"/>
    </source>
</evidence>
<sequence length="82" mass="9347">VGECKELKYKDPNGFDDYISIPTNLISNLDPERLIKKVFPSIEQNFESDSFFNSAILCPKNEEVDMINDLATKMLPGDLVDY</sequence>
<accession>A0A813MQ06</accession>
<evidence type="ECO:0000313" key="2">
    <source>
        <dbReference type="Proteomes" id="UP000663879"/>
    </source>
</evidence>
<dbReference type="AlphaFoldDB" id="A0A813MQ06"/>
<organism evidence="1 2">
    <name type="scientific">Brachionus calyciflorus</name>
    <dbReference type="NCBI Taxonomy" id="104777"/>
    <lineage>
        <taxon>Eukaryota</taxon>
        <taxon>Metazoa</taxon>
        <taxon>Spiralia</taxon>
        <taxon>Gnathifera</taxon>
        <taxon>Rotifera</taxon>
        <taxon>Eurotatoria</taxon>
        <taxon>Monogononta</taxon>
        <taxon>Pseudotrocha</taxon>
        <taxon>Ploima</taxon>
        <taxon>Brachionidae</taxon>
        <taxon>Brachionus</taxon>
    </lineage>
</organism>
<feature type="non-terminal residue" evidence="1">
    <location>
        <position position="1"/>
    </location>
</feature>
<dbReference type="OrthoDB" id="272985at2759"/>
<keyword evidence="2" id="KW-1185">Reference proteome</keyword>